<dbReference type="RefSeq" id="WP_053854602.1">
    <property type="nucleotide sequence ID" value="NZ_ANBS01000001.1"/>
</dbReference>
<dbReference type="Proteomes" id="UP000309231">
    <property type="component" value="Chromosome"/>
</dbReference>
<name>A0A8H2J916_MYCMU</name>
<dbReference type="AlphaFoldDB" id="A0A8H2J916"/>
<dbReference type="KEGG" id="mmuc:C1S78_002835"/>
<dbReference type="EMBL" id="CP062008">
    <property type="protein sequence ID" value="QPG69982.1"/>
    <property type="molecule type" value="Genomic_DNA"/>
</dbReference>
<organism evidence="2">
    <name type="scientific">Mycolicibacterium mucogenicum DSM 44124</name>
    <dbReference type="NCBI Taxonomy" id="1226753"/>
    <lineage>
        <taxon>Bacteria</taxon>
        <taxon>Bacillati</taxon>
        <taxon>Actinomycetota</taxon>
        <taxon>Actinomycetes</taxon>
        <taxon>Mycobacteriales</taxon>
        <taxon>Mycobacteriaceae</taxon>
        <taxon>Mycolicibacterium</taxon>
    </lineage>
</organism>
<reference evidence="2" key="1">
    <citation type="submission" date="2018-01" db="EMBL/GenBank/DDBJ databases">
        <title>Comparative genomics of Mycobacterium mucogenicum and Mycobacterium neoaurum clade members emphasizing tRNA and non-coding RNA.</title>
        <authorList>
            <person name="Behra P.R.K."/>
            <person name="Pettersson B.M.F."/>
            <person name="Das S."/>
            <person name="Dasgupta S."/>
            <person name="Kirsebom L.A."/>
        </authorList>
    </citation>
    <scope>NUCLEOTIDE SEQUENCE</scope>
    <source>
        <strain evidence="2">DSM 44124</strain>
    </source>
</reference>
<evidence type="ECO:0000313" key="1">
    <source>
        <dbReference type="EMBL" id="QPG69982.1"/>
    </source>
</evidence>
<dbReference type="EMBL" id="POTL01000001">
    <property type="protein sequence ID" value="TLH51433.1"/>
    <property type="molecule type" value="Genomic_DNA"/>
</dbReference>
<dbReference type="GeneID" id="76723820"/>
<gene>
    <name evidence="1" type="ORF">C1S78_002835</name>
    <name evidence="2" type="ORF">C1S78_02835</name>
</gene>
<accession>A0A8H2J916</accession>
<protein>
    <recommendedName>
        <fullName evidence="4">Minor tail protein</fullName>
    </recommendedName>
</protein>
<reference evidence="1 3" key="3">
    <citation type="journal article" date="2019" name="Sci. Rep.">
        <title>Insight into the biology of Mycobacterium mucogenicum and Mycobacterium neoaurum clade members.</title>
        <authorList>
            <person name="Behra P.R.K."/>
            <person name="Pettersson B.M.F."/>
            <person name="Ramesh M."/>
            <person name="Dasgupta S."/>
            <person name="Kirsebom L.A."/>
        </authorList>
    </citation>
    <scope>NUCLEOTIDE SEQUENCE [LARGE SCALE GENOMIC DNA]</scope>
    <source>
        <strain evidence="1 3">DSM 44124</strain>
    </source>
</reference>
<evidence type="ECO:0008006" key="4">
    <source>
        <dbReference type="Google" id="ProtNLM"/>
    </source>
</evidence>
<reference evidence="1 3" key="2">
    <citation type="journal article" date="2019" name="BMC Evol. Biol.">
        <title>Comparative genomics of Mycobacterium mucogenicum and Mycobacterium neoaurum clade members emphasizing tRNA and non-coding RNA.</title>
        <authorList>
            <person name="Behra P.R.K."/>
            <person name="Pettersson B.M.F."/>
            <person name="Das S."/>
            <person name="Dasgupta S."/>
            <person name="Kirsebom L.A."/>
        </authorList>
    </citation>
    <scope>NUCLEOTIDE SEQUENCE [LARGE SCALE GENOMIC DNA]</scope>
    <source>
        <strain evidence="1 3">DSM 44124</strain>
    </source>
</reference>
<evidence type="ECO:0000313" key="3">
    <source>
        <dbReference type="Proteomes" id="UP000309231"/>
    </source>
</evidence>
<sequence>MTAFRGWFQLNGSELTNSSRVVAHLGMEIPTSDLGIITGVPALPLVIESPPGSGLYLPGDTPYLGDGYYDPAGMVEDPPGSGLFPVVPPGTEACSLTPAPGHPGMFLMPDTAEPVDGHPGLYTPPDGARRWGTGLLLIGDMCWQGMAPCRSCARTIEYDDSWTGLKQYLEDQIYRVELAPWHSTRQPESAEFLGFWVTKVEGLGPVPVQRPITEAVGNGGFAGPHRDTTRKVTFEALVIGCTHAGANFGLNWLACRLRETNDTGGGVLRYMASHPDDTGATTDTLVREAHGVVLTKAPEIVVEQVGGGEDHRQANVYKVTWEFTITAPYVYHPPIELTAEWDVIEAQAINWVHAADCPEPLNCDPMPVLFSATCVPEEIDVVVQPPPVCGGCMPVSGLEKYIYRVPSADFPQACRESAVNIQIHNAGSEPLTVQAFWRVTGTDIRCESSLFPVQINGLPVGASVALDSINGRFTARYKGRTWKPRGIVTTPTGAPWRPTVIDRLTTPYEFVVQAAPGAEFEVTMQLIDREP</sequence>
<keyword evidence="3" id="KW-1185">Reference proteome</keyword>
<evidence type="ECO:0000313" key="2">
    <source>
        <dbReference type="EMBL" id="TLH51433.1"/>
    </source>
</evidence>
<proteinExistence type="predicted"/>